<evidence type="ECO:0000313" key="6">
    <source>
        <dbReference type="Proteomes" id="UP000054600"/>
    </source>
</evidence>
<evidence type="ECO:0000256" key="2">
    <source>
        <dbReference type="ARBA" id="ARBA00023125"/>
    </source>
</evidence>
<evidence type="ECO:0000259" key="4">
    <source>
        <dbReference type="PROSITE" id="PS50043"/>
    </source>
</evidence>
<dbReference type="CDD" id="cd06170">
    <property type="entry name" value="LuxR_C_like"/>
    <property type="match status" value="1"/>
</dbReference>
<evidence type="ECO:0000256" key="3">
    <source>
        <dbReference type="ARBA" id="ARBA00023163"/>
    </source>
</evidence>
<keyword evidence="3" id="KW-0804">Transcription</keyword>
<dbReference type="PANTHER" id="PTHR44688:SF16">
    <property type="entry name" value="DNA-BINDING TRANSCRIPTIONAL ACTIVATOR DEVR_DOSR"/>
    <property type="match status" value="1"/>
</dbReference>
<dbReference type="PROSITE" id="PS50043">
    <property type="entry name" value="HTH_LUXR_2"/>
    <property type="match status" value="1"/>
</dbReference>
<dbReference type="EMBL" id="LNYW01000068">
    <property type="protein sequence ID" value="KTD57400.1"/>
    <property type="molecule type" value="Genomic_DNA"/>
</dbReference>
<dbReference type="InterPro" id="IPR000792">
    <property type="entry name" value="Tscrpt_reg_LuxR_C"/>
</dbReference>
<dbReference type="GO" id="GO:0003677">
    <property type="term" value="F:DNA binding"/>
    <property type="evidence" value="ECO:0007669"/>
    <property type="project" value="UniProtKB-KW"/>
</dbReference>
<dbReference type="InterPro" id="IPR036388">
    <property type="entry name" value="WH-like_DNA-bd_sf"/>
</dbReference>
<dbReference type="AlphaFoldDB" id="A0A0W0YKI4"/>
<keyword evidence="1" id="KW-0805">Transcription regulation</keyword>
<dbReference type="Pfam" id="PF00196">
    <property type="entry name" value="GerE"/>
    <property type="match status" value="1"/>
</dbReference>
<dbReference type="Proteomes" id="UP000054600">
    <property type="component" value="Unassembled WGS sequence"/>
</dbReference>
<dbReference type="SMART" id="SM00421">
    <property type="entry name" value="HTH_LUXR"/>
    <property type="match status" value="1"/>
</dbReference>
<keyword evidence="6" id="KW-1185">Reference proteome</keyword>
<feature type="domain" description="HTH luxR-type" evidence="4">
    <location>
        <begin position="5"/>
        <end position="70"/>
    </location>
</feature>
<dbReference type="STRING" id="1122169.Lsha_2585"/>
<keyword evidence="2" id="KW-0238">DNA-binding</keyword>
<evidence type="ECO:0000256" key="1">
    <source>
        <dbReference type="ARBA" id="ARBA00023015"/>
    </source>
</evidence>
<proteinExistence type="predicted"/>
<sequence length="71" mass="8300">MFADNYTENRTLTHREKEVLHWLALGKTAEMTAQILDIKQRTVKAHIVNIKQKINCCTLFQLGCYYAKVLM</sequence>
<dbReference type="PRINTS" id="PR00038">
    <property type="entry name" value="HTHLUXR"/>
</dbReference>
<accession>A0A0W0YKI4</accession>
<reference evidence="5 6" key="1">
    <citation type="submission" date="2015-11" db="EMBL/GenBank/DDBJ databases">
        <title>Genomic analysis of 38 Legionella species identifies large and diverse effector repertoires.</title>
        <authorList>
            <person name="Burstein D."/>
            <person name="Amaro F."/>
            <person name="Zusman T."/>
            <person name="Lifshitz Z."/>
            <person name="Cohen O."/>
            <person name="Gilbert J.A."/>
            <person name="Pupko T."/>
            <person name="Shuman H.A."/>
            <person name="Segal G."/>
        </authorList>
    </citation>
    <scope>NUCLEOTIDE SEQUENCE [LARGE SCALE GENOMIC DNA]</scope>
    <source>
        <strain evidence="5 6">ATCC 49655</strain>
    </source>
</reference>
<dbReference type="OrthoDB" id="5654355at2"/>
<gene>
    <name evidence="5" type="ORF">Lsha_2585</name>
</gene>
<comment type="caution">
    <text evidence="5">The sequence shown here is derived from an EMBL/GenBank/DDBJ whole genome shotgun (WGS) entry which is preliminary data.</text>
</comment>
<dbReference type="PATRIC" id="fig|1122169.6.peg.2985"/>
<name>A0A0W0YKI4_9GAMM</name>
<dbReference type="PANTHER" id="PTHR44688">
    <property type="entry name" value="DNA-BINDING TRANSCRIPTIONAL ACTIVATOR DEVR_DOSR"/>
    <property type="match status" value="1"/>
</dbReference>
<dbReference type="RefSeq" id="WP_018578094.1">
    <property type="nucleotide sequence ID" value="NZ_KB892421.1"/>
</dbReference>
<evidence type="ECO:0000313" key="5">
    <source>
        <dbReference type="EMBL" id="KTD57400.1"/>
    </source>
</evidence>
<organism evidence="5 6">
    <name type="scientific">Legionella shakespearei DSM 23087</name>
    <dbReference type="NCBI Taxonomy" id="1122169"/>
    <lineage>
        <taxon>Bacteria</taxon>
        <taxon>Pseudomonadati</taxon>
        <taxon>Pseudomonadota</taxon>
        <taxon>Gammaproteobacteria</taxon>
        <taxon>Legionellales</taxon>
        <taxon>Legionellaceae</taxon>
        <taxon>Legionella</taxon>
    </lineage>
</organism>
<dbReference type="InterPro" id="IPR016032">
    <property type="entry name" value="Sig_transdc_resp-reg_C-effctor"/>
</dbReference>
<protein>
    <submittedName>
        <fullName evidence="5">LuxR family transcriptional regulator</fullName>
    </submittedName>
</protein>
<dbReference type="SUPFAM" id="SSF46894">
    <property type="entry name" value="C-terminal effector domain of the bipartite response regulators"/>
    <property type="match status" value="1"/>
</dbReference>
<dbReference type="GO" id="GO:0006355">
    <property type="term" value="P:regulation of DNA-templated transcription"/>
    <property type="evidence" value="ECO:0007669"/>
    <property type="project" value="InterPro"/>
</dbReference>
<dbReference type="Gene3D" id="1.10.10.10">
    <property type="entry name" value="Winged helix-like DNA-binding domain superfamily/Winged helix DNA-binding domain"/>
    <property type="match status" value="1"/>
</dbReference>